<sequence>MASFGSIVLSSVVQSGREPSPSRAKNVGRKTGSIFEEVKEVLIPQVRGKEGKHNTIQVLVDVTKPLFQGTTVIVNGVSLWVQFKYDKCPDFHYNYGRIGHDLKNWWQKINDREGKEDLRFGAWMRINSGKNSPKKKEGVQKGMNFRREESVRIGKDSENERAIKESVNMESQLFGLGVRSQGEVLQNSSRRWQIRSV</sequence>
<accession>A0ABD3AEG1</accession>
<protein>
    <recommendedName>
        <fullName evidence="1">Zinc knuckle CX2CX4HX4C domain-containing protein</fullName>
    </recommendedName>
</protein>
<comment type="caution">
    <text evidence="2">The sequence shown here is derived from an EMBL/GenBank/DDBJ whole genome shotgun (WGS) entry which is preliminary data.</text>
</comment>
<evidence type="ECO:0000313" key="2">
    <source>
        <dbReference type="EMBL" id="KAL3529538.1"/>
    </source>
</evidence>
<dbReference type="Proteomes" id="UP001630127">
    <property type="component" value="Unassembled WGS sequence"/>
</dbReference>
<feature type="domain" description="Zinc knuckle CX2CX4HX4C" evidence="1">
    <location>
        <begin position="60"/>
        <end position="104"/>
    </location>
</feature>
<dbReference type="Pfam" id="PF14392">
    <property type="entry name" value="zf-CCHC_4"/>
    <property type="match status" value="1"/>
</dbReference>
<gene>
    <name evidence="2" type="ORF">ACH5RR_008860</name>
</gene>
<proteinExistence type="predicted"/>
<dbReference type="AlphaFoldDB" id="A0ABD3AEG1"/>
<name>A0ABD3AEG1_9GENT</name>
<dbReference type="EMBL" id="JBJUIK010000004">
    <property type="protein sequence ID" value="KAL3529538.1"/>
    <property type="molecule type" value="Genomic_DNA"/>
</dbReference>
<organism evidence="2 3">
    <name type="scientific">Cinchona calisaya</name>
    <dbReference type="NCBI Taxonomy" id="153742"/>
    <lineage>
        <taxon>Eukaryota</taxon>
        <taxon>Viridiplantae</taxon>
        <taxon>Streptophyta</taxon>
        <taxon>Embryophyta</taxon>
        <taxon>Tracheophyta</taxon>
        <taxon>Spermatophyta</taxon>
        <taxon>Magnoliopsida</taxon>
        <taxon>eudicotyledons</taxon>
        <taxon>Gunneridae</taxon>
        <taxon>Pentapetalae</taxon>
        <taxon>asterids</taxon>
        <taxon>lamiids</taxon>
        <taxon>Gentianales</taxon>
        <taxon>Rubiaceae</taxon>
        <taxon>Cinchonoideae</taxon>
        <taxon>Cinchoneae</taxon>
        <taxon>Cinchona</taxon>
    </lineage>
</organism>
<dbReference type="InterPro" id="IPR025836">
    <property type="entry name" value="Zn_knuckle_CX2CX4HX4C"/>
</dbReference>
<keyword evidence="3" id="KW-1185">Reference proteome</keyword>
<reference evidence="2 3" key="1">
    <citation type="submission" date="2024-11" db="EMBL/GenBank/DDBJ databases">
        <title>A near-complete genome assembly of Cinchona calisaya.</title>
        <authorList>
            <person name="Lian D.C."/>
            <person name="Zhao X.W."/>
            <person name="Wei L."/>
        </authorList>
    </citation>
    <scope>NUCLEOTIDE SEQUENCE [LARGE SCALE GENOMIC DNA]</scope>
    <source>
        <tissue evidence="2">Nenye</tissue>
    </source>
</reference>
<evidence type="ECO:0000313" key="3">
    <source>
        <dbReference type="Proteomes" id="UP001630127"/>
    </source>
</evidence>
<evidence type="ECO:0000259" key="1">
    <source>
        <dbReference type="Pfam" id="PF14392"/>
    </source>
</evidence>